<protein>
    <submittedName>
        <fullName evidence="1">Uncharacterized protein</fullName>
    </submittedName>
</protein>
<proteinExistence type="predicted"/>
<reference evidence="1 2" key="2">
    <citation type="submission" date="2007-04" db="EMBL/GenBank/DDBJ databases">
        <authorList>
            <person name="Fulton L."/>
            <person name="Clifton S."/>
            <person name="Fulton B."/>
            <person name="Xu J."/>
            <person name="Minx P."/>
            <person name="Mardis E.R."/>
            <person name="Wilson R.K."/>
        </authorList>
    </citation>
    <scope>NUCLEOTIDE SEQUENCE [LARGE SCALE GENOMIC DNA]</scope>
    <source>
        <strain evidence="2">ATCC 25986 / DSM 3979 / JCM 10188 / KCTC 3647 / NCTC 11838 / VPI 1003</strain>
    </source>
</reference>
<evidence type="ECO:0000313" key="2">
    <source>
        <dbReference type="Proteomes" id="UP000002979"/>
    </source>
</evidence>
<sequence length="35" mass="4078">MHLPADSAQSLRSTYAEIGFLLVFDTFRPRFDLFD</sequence>
<comment type="caution">
    <text evidence="1">The sequence shown here is derived from an EMBL/GenBank/DDBJ whole genome shotgun (WGS) entry which is preliminary data.</text>
</comment>
<accession>A4EB49</accession>
<dbReference type="AlphaFoldDB" id="A4EB49"/>
<evidence type="ECO:0000313" key="1">
    <source>
        <dbReference type="EMBL" id="EBA39365.1"/>
    </source>
</evidence>
<organism evidence="1 2">
    <name type="scientific">Collinsella aerofaciens (strain ATCC 25986 / DSM 3979 / JCM 10188 / KCTC 3647 / NCTC 11838 / VPI 1003)</name>
    <dbReference type="NCBI Taxonomy" id="411903"/>
    <lineage>
        <taxon>Bacteria</taxon>
        <taxon>Bacillati</taxon>
        <taxon>Actinomycetota</taxon>
        <taxon>Coriobacteriia</taxon>
        <taxon>Coriobacteriales</taxon>
        <taxon>Coriobacteriaceae</taxon>
        <taxon>Collinsella</taxon>
    </lineage>
</organism>
<reference evidence="1 2" key="1">
    <citation type="submission" date="2007-01" db="EMBL/GenBank/DDBJ databases">
        <title>Draft genome sequence of Collinsella aerofaciens (ATCC 25986).</title>
        <authorList>
            <person name="Sudarsanam P."/>
            <person name="Ley R."/>
            <person name="Guruge J."/>
            <person name="Turnbaugh P.J."/>
            <person name="Mahowald M."/>
            <person name="Liep D."/>
            <person name="Gordon J."/>
        </authorList>
    </citation>
    <scope>NUCLEOTIDE SEQUENCE [LARGE SCALE GENOMIC DNA]</scope>
    <source>
        <strain evidence="2">ATCC 25986 / DSM 3979 / JCM 10188 / KCTC 3647 / NCTC 11838 / VPI 1003</strain>
    </source>
</reference>
<name>A4EB49_COLAA</name>
<dbReference type="EMBL" id="AAVN02000006">
    <property type="protein sequence ID" value="EBA39365.1"/>
    <property type="molecule type" value="Genomic_DNA"/>
</dbReference>
<dbReference type="Proteomes" id="UP000002979">
    <property type="component" value="Unassembled WGS sequence"/>
</dbReference>
<gene>
    <name evidence="1" type="ORF">COLAER_01660</name>
</gene>